<name>A0A2I0BB21_9ASPA</name>
<keyword evidence="1" id="KW-1133">Transmembrane helix</keyword>
<feature type="transmembrane region" description="Helical" evidence="1">
    <location>
        <begin position="97"/>
        <end position="118"/>
    </location>
</feature>
<sequence>MRGYESTQASPMASVSGSVMGGNLASPPLALAEGMHCFIALTPNNVITHGIVVNPLASIAHTLSMGEGICTVLVNHVIDESARLIFPVDDRIAISEALGYIIFLGLLHLFFMIIRCNILL</sequence>
<evidence type="ECO:0000256" key="1">
    <source>
        <dbReference type="SAM" id="Phobius"/>
    </source>
</evidence>
<evidence type="ECO:0000313" key="3">
    <source>
        <dbReference type="Proteomes" id="UP000236161"/>
    </source>
</evidence>
<organism evidence="2 3">
    <name type="scientific">Apostasia shenzhenica</name>
    <dbReference type="NCBI Taxonomy" id="1088818"/>
    <lineage>
        <taxon>Eukaryota</taxon>
        <taxon>Viridiplantae</taxon>
        <taxon>Streptophyta</taxon>
        <taxon>Embryophyta</taxon>
        <taxon>Tracheophyta</taxon>
        <taxon>Spermatophyta</taxon>
        <taxon>Magnoliopsida</taxon>
        <taxon>Liliopsida</taxon>
        <taxon>Asparagales</taxon>
        <taxon>Orchidaceae</taxon>
        <taxon>Apostasioideae</taxon>
        <taxon>Apostasia</taxon>
    </lineage>
</organism>
<reference evidence="2 3" key="1">
    <citation type="journal article" date="2017" name="Nature">
        <title>The Apostasia genome and the evolution of orchids.</title>
        <authorList>
            <person name="Zhang G.Q."/>
            <person name="Liu K.W."/>
            <person name="Li Z."/>
            <person name="Lohaus R."/>
            <person name="Hsiao Y.Y."/>
            <person name="Niu S.C."/>
            <person name="Wang J.Y."/>
            <person name="Lin Y.C."/>
            <person name="Xu Q."/>
            <person name="Chen L.J."/>
            <person name="Yoshida K."/>
            <person name="Fujiwara S."/>
            <person name="Wang Z.W."/>
            <person name="Zhang Y.Q."/>
            <person name="Mitsuda N."/>
            <person name="Wang M."/>
            <person name="Liu G.H."/>
            <person name="Pecoraro L."/>
            <person name="Huang H.X."/>
            <person name="Xiao X.J."/>
            <person name="Lin M."/>
            <person name="Wu X.Y."/>
            <person name="Wu W.L."/>
            <person name="Chen Y.Y."/>
            <person name="Chang S.B."/>
            <person name="Sakamoto S."/>
            <person name="Ohme-Takagi M."/>
            <person name="Yagi M."/>
            <person name="Zeng S.J."/>
            <person name="Shen C.Y."/>
            <person name="Yeh C.M."/>
            <person name="Luo Y.B."/>
            <person name="Tsai W.C."/>
            <person name="Van de Peer Y."/>
            <person name="Liu Z.J."/>
        </authorList>
    </citation>
    <scope>NUCLEOTIDE SEQUENCE [LARGE SCALE GENOMIC DNA]</scope>
    <source>
        <strain evidence="3">cv. Shenzhen</strain>
        <tissue evidence="2">Stem</tissue>
    </source>
</reference>
<keyword evidence="3" id="KW-1185">Reference proteome</keyword>
<accession>A0A2I0BB21</accession>
<protein>
    <submittedName>
        <fullName evidence="2">Uncharacterized protein</fullName>
    </submittedName>
</protein>
<keyword evidence="1" id="KW-0812">Transmembrane</keyword>
<proteinExistence type="predicted"/>
<gene>
    <name evidence="2" type="ORF">AXF42_Ash011588</name>
</gene>
<keyword evidence="1" id="KW-0472">Membrane</keyword>
<dbReference type="AlphaFoldDB" id="A0A2I0BB21"/>
<evidence type="ECO:0000313" key="2">
    <source>
        <dbReference type="EMBL" id="PKA64986.1"/>
    </source>
</evidence>
<dbReference type="EMBL" id="KZ451899">
    <property type="protein sequence ID" value="PKA64986.1"/>
    <property type="molecule type" value="Genomic_DNA"/>
</dbReference>
<dbReference type="Proteomes" id="UP000236161">
    <property type="component" value="Unassembled WGS sequence"/>
</dbReference>